<dbReference type="GO" id="GO:0004823">
    <property type="term" value="F:leucine-tRNA ligase activity"/>
    <property type="evidence" value="ECO:0007669"/>
    <property type="project" value="UniProtKB-EC"/>
</dbReference>
<dbReference type="PANTHER" id="PTHR43740:SF2">
    <property type="entry name" value="LEUCINE--TRNA LIGASE, MITOCHONDRIAL"/>
    <property type="match status" value="1"/>
</dbReference>
<dbReference type="InterPro" id="IPR002302">
    <property type="entry name" value="Leu-tRNA-ligase"/>
</dbReference>
<evidence type="ECO:0000256" key="8">
    <source>
        <dbReference type="SAM" id="MobiDB-lite"/>
    </source>
</evidence>
<dbReference type="InterPro" id="IPR002300">
    <property type="entry name" value="aa-tRNA-synth_Ia"/>
</dbReference>
<dbReference type="Gene3D" id="3.40.50.620">
    <property type="entry name" value="HUPs"/>
    <property type="match status" value="1"/>
</dbReference>
<evidence type="ECO:0000256" key="2">
    <source>
        <dbReference type="ARBA" id="ARBA00013164"/>
    </source>
</evidence>
<proteinExistence type="inferred from homology"/>
<keyword evidence="3" id="KW-0436">Ligase</keyword>
<comment type="caution">
    <text evidence="10">The sequence shown here is derived from an EMBL/GenBank/DDBJ whole genome shotgun (WGS) entry which is preliminary data.</text>
</comment>
<reference evidence="10" key="2">
    <citation type="submission" date="2023-06" db="EMBL/GenBank/DDBJ databases">
        <authorList>
            <person name="Swenson N.G."/>
            <person name="Wegrzyn J.L."/>
            <person name="Mcevoy S.L."/>
        </authorList>
    </citation>
    <scope>NUCLEOTIDE SEQUENCE</scope>
    <source>
        <strain evidence="10">NS2018</strain>
        <tissue evidence="10">Leaf</tissue>
    </source>
</reference>
<organism evidence="10 11">
    <name type="scientific">Acer saccharum</name>
    <name type="common">Sugar maple</name>
    <dbReference type="NCBI Taxonomy" id="4024"/>
    <lineage>
        <taxon>Eukaryota</taxon>
        <taxon>Viridiplantae</taxon>
        <taxon>Streptophyta</taxon>
        <taxon>Embryophyta</taxon>
        <taxon>Tracheophyta</taxon>
        <taxon>Spermatophyta</taxon>
        <taxon>Magnoliopsida</taxon>
        <taxon>eudicotyledons</taxon>
        <taxon>Gunneridae</taxon>
        <taxon>Pentapetalae</taxon>
        <taxon>rosids</taxon>
        <taxon>malvids</taxon>
        <taxon>Sapindales</taxon>
        <taxon>Sapindaceae</taxon>
        <taxon>Hippocastanoideae</taxon>
        <taxon>Acereae</taxon>
        <taxon>Acer</taxon>
    </lineage>
</organism>
<dbReference type="SUPFAM" id="SSF52374">
    <property type="entry name" value="Nucleotidylyl transferase"/>
    <property type="match status" value="1"/>
</dbReference>
<keyword evidence="6" id="KW-0648">Protein biosynthesis</keyword>
<dbReference type="Pfam" id="PF00133">
    <property type="entry name" value="tRNA-synt_1"/>
    <property type="match status" value="1"/>
</dbReference>
<evidence type="ECO:0000256" key="1">
    <source>
        <dbReference type="ARBA" id="ARBA00005594"/>
    </source>
</evidence>
<sequence>MNTQHIQIQLLLPQSFSSRNHPILSPPQRLHHKKFTTFTIKRTSLFSYGGSGCSRGKFRCSVKDVEEQKQKQQQQVVKRAYPFHEIEPKWQTFWEKNRTFRTPDEIDTSKPKFYVLDMFLYPSGAGLHVGHPLGNTATDILARLKRMQGYNIDTSMSLVGESPFNCGAHGPWSRASSSSLSVDLQPVSTLQSPFSILFRLQLTQVKMAAMIAKREGFDGYYDGKIQRLRGALNVSRLASKSGVREALNSDNTKQIAHQSRTTKKRRSALNKDTSSEDDVLDKKTSFDDVDSEEYELDSDDEEMALIRITERRRNRFSDLTENLCLISWVIGFGRLFGWSSQSSIRLRLSF</sequence>
<dbReference type="EC" id="6.1.1.4" evidence="2"/>
<dbReference type="Proteomes" id="UP001168877">
    <property type="component" value="Unassembled WGS sequence"/>
</dbReference>
<evidence type="ECO:0000313" key="11">
    <source>
        <dbReference type="Proteomes" id="UP001168877"/>
    </source>
</evidence>
<evidence type="ECO:0000256" key="3">
    <source>
        <dbReference type="ARBA" id="ARBA00022598"/>
    </source>
</evidence>
<reference evidence="10" key="1">
    <citation type="journal article" date="2022" name="Plant J.">
        <title>Strategies of tolerance reflected in two North American maple genomes.</title>
        <authorList>
            <person name="McEvoy S.L."/>
            <person name="Sezen U.U."/>
            <person name="Trouern-Trend A."/>
            <person name="McMahon S.M."/>
            <person name="Schaberg P.G."/>
            <person name="Yang J."/>
            <person name="Wegrzyn J.L."/>
            <person name="Swenson N.G."/>
        </authorList>
    </citation>
    <scope>NUCLEOTIDE SEQUENCE</scope>
    <source>
        <strain evidence="10">NS2018</strain>
    </source>
</reference>
<dbReference type="FunFam" id="1.10.730.10:FF:000012">
    <property type="entry name" value="Leucine--tRNA ligase"/>
    <property type="match status" value="1"/>
</dbReference>
<evidence type="ECO:0000256" key="6">
    <source>
        <dbReference type="ARBA" id="ARBA00022917"/>
    </source>
</evidence>
<accession>A0AA39V7A1</accession>
<keyword evidence="5" id="KW-0067">ATP-binding</keyword>
<dbReference type="EMBL" id="JAUESC010000385">
    <property type="protein sequence ID" value="KAK0578469.1"/>
    <property type="molecule type" value="Genomic_DNA"/>
</dbReference>
<comment type="similarity">
    <text evidence="1">Belongs to the class-I aminoacyl-tRNA synthetase family.</text>
</comment>
<dbReference type="PANTHER" id="PTHR43740">
    <property type="entry name" value="LEUCYL-TRNA SYNTHETASE"/>
    <property type="match status" value="1"/>
</dbReference>
<feature type="compositionally biased region" description="Polar residues" evidence="8">
    <location>
        <begin position="248"/>
        <end position="259"/>
    </location>
</feature>
<dbReference type="PROSITE" id="PS00178">
    <property type="entry name" value="AA_TRNA_LIGASE_I"/>
    <property type="match status" value="1"/>
</dbReference>
<dbReference type="GO" id="GO:0005829">
    <property type="term" value="C:cytosol"/>
    <property type="evidence" value="ECO:0007669"/>
    <property type="project" value="TreeGrafter"/>
</dbReference>
<dbReference type="GO" id="GO:0048608">
    <property type="term" value="P:reproductive structure development"/>
    <property type="evidence" value="ECO:0007669"/>
    <property type="project" value="UniProtKB-ARBA"/>
</dbReference>
<gene>
    <name evidence="10" type="ORF">LWI29_010877</name>
</gene>
<name>A0AA39V7A1_ACESA</name>
<dbReference type="AlphaFoldDB" id="A0AA39V7A1"/>
<dbReference type="GO" id="GO:0009791">
    <property type="term" value="P:post-embryonic development"/>
    <property type="evidence" value="ECO:0007669"/>
    <property type="project" value="UniProtKB-ARBA"/>
</dbReference>
<protein>
    <recommendedName>
        <fullName evidence="2">leucine--tRNA ligase</fullName>
        <ecNumber evidence="2">6.1.1.4</ecNumber>
    </recommendedName>
</protein>
<keyword evidence="11" id="KW-1185">Reference proteome</keyword>
<dbReference type="InterPro" id="IPR014729">
    <property type="entry name" value="Rossmann-like_a/b/a_fold"/>
</dbReference>
<feature type="region of interest" description="Disordered" evidence="8">
    <location>
        <begin position="248"/>
        <end position="282"/>
    </location>
</feature>
<evidence type="ECO:0000313" key="10">
    <source>
        <dbReference type="EMBL" id="KAK0578469.1"/>
    </source>
</evidence>
<dbReference type="InterPro" id="IPR001412">
    <property type="entry name" value="aa-tRNA-synth_I_CS"/>
</dbReference>
<keyword evidence="7" id="KW-0030">Aminoacyl-tRNA synthetase</keyword>
<keyword evidence="4" id="KW-0547">Nucleotide-binding</keyword>
<dbReference type="GO" id="GO:0005524">
    <property type="term" value="F:ATP binding"/>
    <property type="evidence" value="ECO:0007669"/>
    <property type="project" value="UniProtKB-KW"/>
</dbReference>
<evidence type="ECO:0000256" key="7">
    <source>
        <dbReference type="ARBA" id="ARBA00023146"/>
    </source>
</evidence>
<dbReference type="Gene3D" id="1.10.730.10">
    <property type="entry name" value="Isoleucyl-tRNA Synthetase, Domain 1"/>
    <property type="match status" value="1"/>
</dbReference>
<evidence type="ECO:0000259" key="9">
    <source>
        <dbReference type="Pfam" id="PF00133"/>
    </source>
</evidence>
<feature type="domain" description="Aminoacyl-tRNA synthetase class Ia" evidence="9">
    <location>
        <begin position="89"/>
        <end position="153"/>
    </location>
</feature>
<dbReference type="GO" id="GO:0006429">
    <property type="term" value="P:leucyl-tRNA aminoacylation"/>
    <property type="evidence" value="ECO:0007669"/>
    <property type="project" value="InterPro"/>
</dbReference>
<evidence type="ECO:0000256" key="5">
    <source>
        <dbReference type="ARBA" id="ARBA00022840"/>
    </source>
</evidence>
<evidence type="ECO:0000256" key="4">
    <source>
        <dbReference type="ARBA" id="ARBA00022741"/>
    </source>
</evidence>